<dbReference type="AlphaFoldDB" id="A8WRP3"/>
<dbReference type="EMBL" id="HE601451">
    <property type="protein sequence ID" value="CAP23151.1"/>
    <property type="molecule type" value="Genomic_DNA"/>
</dbReference>
<keyword evidence="3" id="KW-1185">Reference proteome</keyword>
<evidence type="ECO:0000313" key="3">
    <source>
        <dbReference type="Proteomes" id="UP000008549"/>
    </source>
</evidence>
<organism evidence="2 3">
    <name type="scientific">Caenorhabditis briggsae</name>
    <dbReference type="NCBI Taxonomy" id="6238"/>
    <lineage>
        <taxon>Eukaryota</taxon>
        <taxon>Metazoa</taxon>
        <taxon>Ecdysozoa</taxon>
        <taxon>Nematoda</taxon>
        <taxon>Chromadorea</taxon>
        <taxon>Rhabditida</taxon>
        <taxon>Rhabditina</taxon>
        <taxon>Rhabditomorpha</taxon>
        <taxon>Rhabditoidea</taxon>
        <taxon>Rhabditidae</taxon>
        <taxon>Peloderinae</taxon>
        <taxon>Caenorhabditis</taxon>
    </lineage>
</organism>
<reference evidence="2 3" key="2">
    <citation type="journal article" date="2011" name="PLoS Genet.">
        <title>Caenorhabditis briggsae recombinant inbred line genotypes reveal inter-strain incompatibility and the evolution of recombination.</title>
        <authorList>
            <person name="Ross J.A."/>
            <person name="Koboldt D.C."/>
            <person name="Staisch J.E."/>
            <person name="Chamberlin H.M."/>
            <person name="Gupta B.P."/>
            <person name="Miller R.D."/>
            <person name="Baird S.E."/>
            <person name="Haag E.S."/>
        </authorList>
    </citation>
    <scope>NUCLEOTIDE SEQUENCE [LARGE SCALE GENOMIC DNA]</scope>
    <source>
        <strain evidence="2 3">AF16</strain>
    </source>
</reference>
<dbReference type="InParanoid" id="A8WRP3"/>
<dbReference type="HOGENOM" id="CLU_491951_0_0_1"/>
<name>A8WRP3_CAEBR</name>
<dbReference type="GeneID" id="8585755"/>
<dbReference type="PANTHER" id="PTHR21503">
    <property type="entry name" value="F-BOX-CONTAINING HYPOTHETICAL PROTEIN C.ELEGANS"/>
    <property type="match status" value="1"/>
</dbReference>
<proteinExistence type="predicted"/>
<evidence type="ECO:0000313" key="4">
    <source>
        <dbReference type="WormBase" id="CBG01961"/>
    </source>
</evidence>
<evidence type="ECO:0000259" key="1">
    <source>
        <dbReference type="PROSITE" id="PS50181"/>
    </source>
</evidence>
<accession>A8WRP3</accession>
<dbReference type="Proteomes" id="UP000008549">
    <property type="component" value="Unassembled WGS sequence"/>
</dbReference>
<dbReference type="KEGG" id="cbr:CBG_01961"/>
<dbReference type="CTD" id="8585755"/>
<protein>
    <submittedName>
        <fullName evidence="2">Protein CBG01961</fullName>
    </submittedName>
</protein>
<dbReference type="PROSITE" id="PS50181">
    <property type="entry name" value="FBOX"/>
    <property type="match status" value="1"/>
</dbReference>
<dbReference type="WormBase" id="CBG01961">
    <property type="protein sequence ID" value="CBP40582"/>
    <property type="gene ID" value="WBGene00025121"/>
</dbReference>
<gene>
    <name evidence="2 4" type="ORF">CBG01961</name>
    <name evidence="2" type="ORF">CBG_01961</name>
</gene>
<feature type="domain" description="F-box" evidence="1">
    <location>
        <begin position="2"/>
        <end position="48"/>
    </location>
</feature>
<dbReference type="RefSeq" id="XP_002643762.1">
    <property type="nucleotide sequence ID" value="XM_002643716.1"/>
</dbReference>
<dbReference type="Pfam" id="PF00646">
    <property type="entry name" value="F-box"/>
    <property type="match status" value="1"/>
</dbReference>
<evidence type="ECO:0000313" key="2">
    <source>
        <dbReference type="EMBL" id="CAP23151.1"/>
    </source>
</evidence>
<reference evidence="2 3" key="1">
    <citation type="journal article" date="2003" name="PLoS Biol.">
        <title>The genome sequence of Caenorhabditis briggsae: a platform for comparative genomics.</title>
        <authorList>
            <person name="Stein L.D."/>
            <person name="Bao Z."/>
            <person name="Blasiar D."/>
            <person name="Blumenthal T."/>
            <person name="Brent M.R."/>
            <person name="Chen N."/>
            <person name="Chinwalla A."/>
            <person name="Clarke L."/>
            <person name="Clee C."/>
            <person name="Coghlan A."/>
            <person name="Coulson A."/>
            <person name="D'Eustachio P."/>
            <person name="Fitch D.H."/>
            <person name="Fulton L.A."/>
            <person name="Fulton R.E."/>
            <person name="Griffiths-Jones S."/>
            <person name="Harris T.W."/>
            <person name="Hillier L.W."/>
            <person name="Kamath R."/>
            <person name="Kuwabara P.E."/>
            <person name="Mardis E.R."/>
            <person name="Marra M.A."/>
            <person name="Miner T.L."/>
            <person name="Minx P."/>
            <person name="Mullikin J.C."/>
            <person name="Plumb R.W."/>
            <person name="Rogers J."/>
            <person name="Schein J.E."/>
            <person name="Sohrmann M."/>
            <person name="Spieth J."/>
            <person name="Stajich J.E."/>
            <person name="Wei C."/>
            <person name="Willey D."/>
            <person name="Wilson R.K."/>
            <person name="Durbin R."/>
            <person name="Waterston R.H."/>
        </authorList>
    </citation>
    <scope>NUCLEOTIDE SEQUENCE [LARGE SCALE GENOMIC DNA]</scope>
    <source>
        <strain evidence="2 3">AF16</strain>
    </source>
</reference>
<sequence>MPVAFTRFPDLVQKKILDLMNCYDLFSFSETSKRSRSMSQQSAKLHEGNMKILYATGRETSPDSPYLDLTYLSTSHSVPELPIRLEFKDSKFEHLEKYLNVRHCSLFVNMSISMDFYCHAPLESAFLALEQLTQLDYLMEECVINSVSDNELIVRTLLSLKKAKNLRLMCHPTNDFKESFDFKTPFTESLENEKLEIYSSKWVSAWHVINVFNRCRDVSLSDSYFEESEVIEILKSWKIGSSIQYLRLEFVRAGSNEDFEAKMLEINAEPVPEAVNEDPNIQNFFASSSWSLHQDNSDVEVWITISSYPQNRDHTKMPIDFIRFPELVQEKILDLLECYDLYNFSETSKWSRSLSIRPAKRHKGQMEVKFSRKKYLELTYSSSSHPHEDLKISLELKDSKFEDLEKYLSVRHSTLFANVTISLFYSCSAPFDSAFLTLNPLLKLAQLGYSMEKCSITKMPVAFIRFPDLVKKEILDFMECYDLYQYFEQMPTLEGSYFEESEVIATLKSWKIGSSIQYLRLEFVRAGSNEDFKAKMLEINADPVPEAVNGNPNL</sequence>
<dbReference type="PANTHER" id="PTHR21503:SF8">
    <property type="entry name" value="F-BOX ASSOCIATED DOMAIN-CONTAINING PROTEIN-RELATED"/>
    <property type="match status" value="1"/>
</dbReference>
<dbReference type="InterPro" id="IPR001810">
    <property type="entry name" value="F-box_dom"/>
</dbReference>